<reference evidence="2" key="1">
    <citation type="submission" date="2020-01" db="EMBL/GenBank/DDBJ databases">
        <authorList>
            <consortium name="DOE Joint Genome Institute"/>
            <person name="Haridas S."/>
            <person name="Albert R."/>
            <person name="Binder M."/>
            <person name="Bloem J."/>
            <person name="Labutti K."/>
            <person name="Salamov A."/>
            <person name="Andreopoulos B."/>
            <person name="Baker S.E."/>
            <person name="Barry K."/>
            <person name="Bills G."/>
            <person name="Bluhm B.H."/>
            <person name="Cannon C."/>
            <person name="Castanera R."/>
            <person name="Culley D.E."/>
            <person name="Daum C."/>
            <person name="Ezra D."/>
            <person name="Gonzalez J.B."/>
            <person name="Henrissat B."/>
            <person name="Kuo A."/>
            <person name="Liang C."/>
            <person name="Lipzen A."/>
            <person name="Lutzoni F."/>
            <person name="Magnuson J."/>
            <person name="Mondo S."/>
            <person name="Nolan M."/>
            <person name="Ohm R."/>
            <person name="Pangilinan J."/>
            <person name="Park H.-J."/>
            <person name="Ramirez L."/>
            <person name="Alfaro M."/>
            <person name="Sun H."/>
            <person name="Tritt A."/>
            <person name="Yoshinaga Y."/>
            <person name="Zwiers L.-H."/>
            <person name="Turgeon B.G."/>
            <person name="Goodwin S.B."/>
            <person name="Spatafora J.W."/>
            <person name="Crous P.W."/>
            <person name="Grigoriev I.V."/>
        </authorList>
    </citation>
    <scope>NUCLEOTIDE SEQUENCE</scope>
    <source>
        <strain evidence="2">IPT5</strain>
    </source>
</reference>
<gene>
    <name evidence="2" type="ORF">T440DRAFT_53068</name>
    <name evidence="1" type="ORF">T440DRAFT_79659</name>
</gene>
<accession>A0A6A7APJ3</accession>
<proteinExistence type="predicted"/>
<organism evidence="2 3">
    <name type="scientific">Plenodomus tracheiphilus IPT5</name>
    <dbReference type="NCBI Taxonomy" id="1408161"/>
    <lineage>
        <taxon>Eukaryota</taxon>
        <taxon>Fungi</taxon>
        <taxon>Dikarya</taxon>
        <taxon>Ascomycota</taxon>
        <taxon>Pezizomycotina</taxon>
        <taxon>Dothideomycetes</taxon>
        <taxon>Pleosporomycetidae</taxon>
        <taxon>Pleosporales</taxon>
        <taxon>Pleosporineae</taxon>
        <taxon>Leptosphaeriaceae</taxon>
        <taxon>Plenodomus</taxon>
    </lineage>
</organism>
<keyword evidence="3" id="KW-1185">Reference proteome</keyword>
<evidence type="ECO:0000313" key="2">
    <source>
        <dbReference type="EMBL" id="KAF2844079.1"/>
    </source>
</evidence>
<dbReference type="EMBL" id="MU006466">
    <property type="protein sequence ID" value="KAF2843934.1"/>
    <property type="molecule type" value="Genomic_DNA"/>
</dbReference>
<protein>
    <submittedName>
        <fullName evidence="2">Uncharacterized protein</fullName>
    </submittedName>
</protein>
<evidence type="ECO:0000313" key="1">
    <source>
        <dbReference type="EMBL" id="KAF2843934.1"/>
    </source>
</evidence>
<sequence>MHPYCSIKQRQSTLLQYFFMKVDRQEWNCSSSRYTVGWTYRQACSRKKVRLNTNLLIRTCNTG</sequence>
<dbReference type="Proteomes" id="UP000799423">
    <property type="component" value="Unassembled WGS sequence"/>
</dbReference>
<name>A0A6A7APJ3_9PLEO</name>
<evidence type="ECO:0000313" key="3">
    <source>
        <dbReference type="Proteomes" id="UP000799423"/>
    </source>
</evidence>
<dbReference type="AlphaFoldDB" id="A0A6A7APJ3"/>
<dbReference type="EMBL" id="MU006424">
    <property type="protein sequence ID" value="KAF2844079.1"/>
    <property type="molecule type" value="Genomic_DNA"/>
</dbReference>